<evidence type="ECO:0000313" key="11">
    <source>
        <dbReference type="Proteomes" id="UP000295096"/>
    </source>
</evidence>
<reference evidence="10 11" key="1">
    <citation type="journal article" date="2016" name="J. Microbiol.">
        <title>Dankookia rubra gen. nov., sp. nov., an alphaproteobacterium isolated from sediment of a shallow stream.</title>
        <authorList>
            <person name="Kim W.H."/>
            <person name="Kim D.H."/>
            <person name="Kang K."/>
            <person name="Ahn T.Y."/>
        </authorList>
    </citation>
    <scope>NUCLEOTIDE SEQUENCE [LARGE SCALE GENOMIC DNA]</scope>
    <source>
        <strain evidence="10 11">JCM30602</strain>
    </source>
</reference>
<sequence length="388" mass="41805">MRDRLAIQSHTDEPGRTTRADRPVTFLGPGLTFPVQAGTKPAVVPGGHRGRLARFSPGHFAFVMATGIVSLAAYLQEVPLVPTALFALNLVAYPALLAITLARLLRHPSALLRDLADHAVGPPFLTMVAATGVLGVQFASLTTFREIALALWLWATLLWVALLYGFFLGAILAGPKPPIERGLSGAWLLVAVSTESLCVLGTSVADLLPRPEIGIFACVCLFLLGGMFYAVLIALILYRWLFLEMTPAMLTPPYWINMGAVAIATLAGADLLLYAQGHPGVLGFQPFINALTTGFWAAATWWVPLLALLTAWRHVAGRISLAYDPQYWSMVFPLGMYTAATATFARAASHDFLLPIPRLFVWVAIAAWLAAFAGLLIRAGHATVAARR</sequence>
<dbReference type="AlphaFoldDB" id="A0A4R5QA71"/>
<organism evidence="10 11">
    <name type="scientific">Dankookia rubra</name>
    <dbReference type="NCBI Taxonomy" id="1442381"/>
    <lineage>
        <taxon>Bacteria</taxon>
        <taxon>Pseudomonadati</taxon>
        <taxon>Pseudomonadota</taxon>
        <taxon>Alphaproteobacteria</taxon>
        <taxon>Acetobacterales</taxon>
        <taxon>Roseomonadaceae</taxon>
        <taxon>Dankookia</taxon>
    </lineage>
</organism>
<evidence type="ECO:0000256" key="8">
    <source>
        <dbReference type="SAM" id="MobiDB-lite"/>
    </source>
</evidence>
<evidence type="ECO:0000256" key="1">
    <source>
        <dbReference type="ARBA" id="ARBA00004651"/>
    </source>
</evidence>
<dbReference type="PANTHER" id="PTHR31686">
    <property type="match status" value="1"/>
</dbReference>
<feature type="transmembrane region" description="Helical" evidence="9">
    <location>
        <begin position="254"/>
        <end position="275"/>
    </location>
</feature>
<dbReference type="InterPro" id="IPR004695">
    <property type="entry name" value="SLAC1/Mae1/Ssu1/TehA"/>
</dbReference>
<gene>
    <name evidence="10" type="ORF">E2C06_24825</name>
</gene>
<dbReference type="EMBL" id="SMSJ01000049">
    <property type="protein sequence ID" value="TDH59942.1"/>
    <property type="molecule type" value="Genomic_DNA"/>
</dbReference>
<evidence type="ECO:0000256" key="3">
    <source>
        <dbReference type="ARBA" id="ARBA00022448"/>
    </source>
</evidence>
<comment type="subcellular location">
    <subcellularLocation>
        <location evidence="1">Cell membrane</location>
        <topology evidence="1">Multi-pass membrane protein</topology>
    </subcellularLocation>
</comment>
<evidence type="ECO:0000256" key="4">
    <source>
        <dbReference type="ARBA" id="ARBA00022475"/>
    </source>
</evidence>
<keyword evidence="7 9" id="KW-0472">Membrane</keyword>
<dbReference type="Pfam" id="PF03595">
    <property type="entry name" value="SLAC1"/>
    <property type="match status" value="1"/>
</dbReference>
<comment type="similarity">
    <text evidence="2">Belongs to the tellurite-resistance/dicarboxylate transporter (TDT) family.</text>
</comment>
<dbReference type="CDD" id="cd09319">
    <property type="entry name" value="TDT_like_1"/>
    <property type="match status" value="1"/>
</dbReference>
<dbReference type="Proteomes" id="UP000295096">
    <property type="component" value="Unassembled WGS sequence"/>
</dbReference>
<feature type="region of interest" description="Disordered" evidence="8">
    <location>
        <begin position="1"/>
        <end position="21"/>
    </location>
</feature>
<feature type="transmembrane region" description="Helical" evidence="9">
    <location>
        <begin position="124"/>
        <end position="144"/>
    </location>
</feature>
<keyword evidence="3" id="KW-0813">Transport</keyword>
<name>A0A4R5QA71_9PROT</name>
<keyword evidence="6 9" id="KW-1133">Transmembrane helix</keyword>
<feature type="transmembrane region" description="Helical" evidence="9">
    <location>
        <begin position="58"/>
        <end position="75"/>
    </location>
</feature>
<feature type="transmembrane region" description="Helical" evidence="9">
    <location>
        <begin position="295"/>
        <end position="315"/>
    </location>
</feature>
<keyword evidence="5 9" id="KW-0812">Transmembrane</keyword>
<feature type="transmembrane region" description="Helical" evidence="9">
    <location>
        <begin position="81"/>
        <end position="104"/>
    </location>
</feature>
<dbReference type="PANTHER" id="PTHR31686:SF1">
    <property type="entry name" value="SULFITE EFFLUX PUMP SSU1"/>
    <property type="match status" value="1"/>
</dbReference>
<evidence type="ECO:0000256" key="2">
    <source>
        <dbReference type="ARBA" id="ARBA00008566"/>
    </source>
</evidence>
<feature type="transmembrane region" description="Helical" evidence="9">
    <location>
        <begin position="359"/>
        <end position="379"/>
    </location>
</feature>
<dbReference type="OrthoDB" id="958273at2"/>
<dbReference type="GO" id="GO:0005886">
    <property type="term" value="C:plasma membrane"/>
    <property type="evidence" value="ECO:0007669"/>
    <property type="project" value="UniProtKB-SubCell"/>
</dbReference>
<feature type="transmembrane region" description="Helical" evidence="9">
    <location>
        <begin position="214"/>
        <end position="242"/>
    </location>
</feature>
<evidence type="ECO:0000256" key="9">
    <source>
        <dbReference type="SAM" id="Phobius"/>
    </source>
</evidence>
<evidence type="ECO:0000256" key="6">
    <source>
        <dbReference type="ARBA" id="ARBA00022989"/>
    </source>
</evidence>
<evidence type="ECO:0000313" key="10">
    <source>
        <dbReference type="EMBL" id="TDH59942.1"/>
    </source>
</evidence>
<keyword evidence="11" id="KW-1185">Reference proteome</keyword>
<dbReference type="GO" id="GO:0000319">
    <property type="term" value="F:sulfite transmembrane transporter activity"/>
    <property type="evidence" value="ECO:0007669"/>
    <property type="project" value="TreeGrafter"/>
</dbReference>
<dbReference type="InterPro" id="IPR051629">
    <property type="entry name" value="Sulfite_efflux_TDT"/>
</dbReference>
<dbReference type="InterPro" id="IPR038665">
    <property type="entry name" value="Voltage-dep_anion_channel_sf"/>
</dbReference>
<dbReference type="RefSeq" id="WP_133291280.1">
    <property type="nucleotide sequence ID" value="NZ_SMSJ01000049.1"/>
</dbReference>
<protein>
    <submittedName>
        <fullName evidence="10">C4-dicarboxylate ABC transporter</fullName>
    </submittedName>
</protein>
<proteinExistence type="inferred from homology"/>
<keyword evidence="4" id="KW-1003">Cell membrane</keyword>
<comment type="caution">
    <text evidence="10">The sequence shown here is derived from an EMBL/GenBank/DDBJ whole genome shotgun (WGS) entry which is preliminary data.</text>
</comment>
<dbReference type="Gene3D" id="1.50.10.150">
    <property type="entry name" value="Voltage-dependent anion channel"/>
    <property type="match status" value="1"/>
</dbReference>
<evidence type="ECO:0000256" key="7">
    <source>
        <dbReference type="ARBA" id="ARBA00023136"/>
    </source>
</evidence>
<feature type="transmembrane region" description="Helical" evidence="9">
    <location>
        <begin position="327"/>
        <end position="347"/>
    </location>
</feature>
<feature type="transmembrane region" description="Helical" evidence="9">
    <location>
        <begin position="186"/>
        <end position="208"/>
    </location>
</feature>
<evidence type="ECO:0000256" key="5">
    <source>
        <dbReference type="ARBA" id="ARBA00022692"/>
    </source>
</evidence>
<feature type="transmembrane region" description="Helical" evidence="9">
    <location>
        <begin position="150"/>
        <end position="174"/>
    </location>
</feature>
<accession>A0A4R5QA71</accession>